<evidence type="ECO:0000256" key="1">
    <source>
        <dbReference type="ARBA" id="ARBA00012513"/>
    </source>
</evidence>
<accession>A0A1H6A2T8</accession>
<evidence type="ECO:0000256" key="10">
    <source>
        <dbReference type="PROSITE-ProRule" id="PRU10141"/>
    </source>
</evidence>
<dbReference type="InterPro" id="IPR000719">
    <property type="entry name" value="Prot_kinase_dom"/>
</dbReference>
<keyword evidence="5" id="KW-0677">Repeat</keyword>
<evidence type="ECO:0000313" key="13">
    <source>
        <dbReference type="EMBL" id="SEG42277.1"/>
    </source>
</evidence>
<evidence type="ECO:0000313" key="14">
    <source>
        <dbReference type="Proteomes" id="UP000236754"/>
    </source>
</evidence>
<dbReference type="PROSITE" id="PS00108">
    <property type="entry name" value="PROTEIN_KINASE_ST"/>
    <property type="match status" value="1"/>
</dbReference>
<evidence type="ECO:0000259" key="12">
    <source>
        <dbReference type="PROSITE" id="PS50011"/>
    </source>
</evidence>
<protein>
    <recommendedName>
        <fullName evidence="1">non-specific serine/threonine protein kinase</fullName>
        <ecNumber evidence="1">2.7.11.1</ecNumber>
    </recommendedName>
</protein>
<dbReference type="PROSITE" id="PS50294">
    <property type="entry name" value="WD_REPEATS_REGION"/>
    <property type="match status" value="3"/>
</dbReference>
<evidence type="ECO:0000256" key="11">
    <source>
        <dbReference type="SAM" id="MobiDB-lite"/>
    </source>
</evidence>
<keyword evidence="8 10" id="KW-0067">ATP-binding</keyword>
<dbReference type="InterPro" id="IPR017441">
    <property type="entry name" value="Protein_kinase_ATP_BS"/>
</dbReference>
<dbReference type="InterPro" id="IPR011009">
    <property type="entry name" value="Kinase-like_dom_sf"/>
</dbReference>
<dbReference type="InterPro" id="IPR015943">
    <property type="entry name" value="WD40/YVTN_repeat-like_dom_sf"/>
</dbReference>
<dbReference type="PROSITE" id="PS50082">
    <property type="entry name" value="WD_REPEATS_2"/>
    <property type="match status" value="4"/>
</dbReference>
<evidence type="ECO:0000256" key="9">
    <source>
        <dbReference type="PROSITE-ProRule" id="PRU00221"/>
    </source>
</evidence>
<evidence type="ECO:0000256" key="5">
    <source>
        <dbReference type="ARBA" id="ARBA00022737"/>
    </source>
</evidence>
<dbReference type="AlphaFoldDB" id="A0A1H6A2T8"/>
<dbReference type="CDD" id="cd00200">
    <property type="entry name" value="WD40"/>
    <property type="match status" value="1"/>
</dbReference>
<dbReference type="GO" id="GO:0005524">
    <property type="term" value="F:ATP binding"/>
    <property type="evidence" value="ECO:0007669"/>
    <property type="project" value="UniProtKB-UniRule"/>
</dbReference>
<keyword evidence="4" id="KW-0808">Transferase</keyword>
<feature type="repeat" description="WD" evidence="9">
    <location>
        <begin position="393"/>
        <end position="434"/>
    </location>
</feature>
<dbReference type="PROSITE" id="PS00678">
    <property type="entry name" value="WD_REPEATS_1"/>
    <property type="match status" value="1"/>
</dbReference>
<dbReference type="GO" id="GO:0004674">
    <property type="term" value="F:protein serine/threonine kinase activity"/>
    <property type="evidence" value="ECO:0007669"/>
    <property type="project" value="UniProtKB-KW"/>
</dbReference>
<evidence type="ECO:0000256" key="6">
    <source>
        <dbReference type="ARBA" id="ARBA00022741"/>
    </source>
</evidence>
<dbReference type="SUPFAM" id="SSF50978">
    <property type="entry name" value="WD40 repeat-like"/>
    <property type="match status" value="1"/>
</dbReference>
<gene>
    <name evidence="13" type="ORF">SAMN05216223_10594</name>
</gene>
<keyword evidence="13" id="KW-0648">Protein biosynthesis</keyword>
<dbReference type="PROSITE" id="PS50011">
    <property type="entry name" value="PROTEIN_KINASE_DOM"/>
    <property type="match status" value="1"/>
</dbReference>
<dbReference type="InterPro" id="IPR036322">
    <property type="entry name" value="WD40_repeat_dom_sf"/>
</dbReference>
<dbReference type="PROSITE" id="PS00107">
    <property type="entry name" value="PROTEIN_KINASE_ATP"/>
    <property type="match status" value="1"/>
</dbReference>
<keyword evidence="14" id="KW-1185">Reference proteome</keyword>
<feature type="repeat" description="WD" evidence="9">
    <location>
        <begin position="583"/>
        <end position="615"/>
    </location>
</feature>
<evidence type="ECO:0000256" key="3">
    <source>
        <dbReference type="ARBA" id="ARBA00022574"/>
    </source>
</evidence>
<keyword evidence="3 9" id="KW-0853">WD repeat</keyword>
<dbReference type="Pfam" id="PF00400">
    <property type="entry name" value="WD40"/>
    <property type="match status" value="3"/>
</dbReference>
<evidence type="ECO:0000256" key="8">
    <source>
        <dbReference type="ARBA" id="ARBA00022840"/>
    </source>
</evidence>
<evidence type="ECO:0000256" key="4">
    <source>
        <dbReference type="ARBA" id="ARBA00022679"/>
    </source>
</evidence>
<dbReference type="Pfam" id="PF00069">
    <property type="entry name" value="Pkinase"/>
    <property type="match status" value="1"/>
</dbReference>
<feature type="repeat" description="WD" evidence="9">
    <location>
        <begin position="442"/>
        <end position="483"/>
    </location>
</feature>
<proteinExistence type="predicted"/>
<dbReference type="SMART" id="SM00320">
    <property type="entry name" value="WD40"/>
    <property type="match status" value="7"/>
</dbReference>
<dbReference type="Proteomes" id="UP000236754">
    <property type="component" value="Unassembled WGS sequence"/>
</dbReference>
<dbReference type="EC" id="2.7.11.1" evidence="1"/>
<dbReference type="InterPro" id="IPR001680">
    <property type="entry name" value="WD40_rpt"/>
</dbReference>
<organism evidence="13 14">
    <name type="scientific">Actinacidiphila yanglinensis</name>
    <dbReference type="NCBI Taxonomy" id="310779"/>
    <lineage>
        <taxon>Bacteria</taxon>
        <taxon>Bacillati</taxon>
        <taxon>Actinomycetota</taxon>
        <taxon>Actinomycetes</taxon>
        <taxon>Kitasatosporales</taxon>
        <taxon>Streptomycetaceae</taxon>
        <taxon>Actinacidiphila</taxon>
    </lineage>
</organism>
<dbReference type="SUPFAM" id="SSF56112">
    <property type="entry name" value="Protein kinase-like (PK-like)"/>
    <property type="match status" value="1"/>
</dbReference>
<reference evidence="13 14" key="1">
    <citation type="submission" date="2016-10" db="EMBL/GenBank/DDBJ databases">
        <authorList>
            <person name="de Groot N.N."/>
        </authorList>
    </citation>
    <scope>NUCLEOTIDE SEQUENCE [LARGE SCALE GENOMIC DNA]</scope>
    <source>
        <strain evidence="13 14">CGMCC 4.2023</strain>
    </source>
</reference>
<dbReference type="CDD" id="cd14014">
    <property type="entry name" value="STKc_PknB_like"/>
    <property type="match status" value="1"/>
</dbReference>
<dbReference type="PANTHER" id="PTHR43289:SF6">
    <property type="entry name" value="SERINE_THREONINE-PROTEIN KINASE NEKL-3"/>
    <property type="match status" value="1"/>
</dbReference>
<dbReference type="Gene3D" id="1.10.510.10">
    <property type="entry name" value="Transferase(Phosphotransferase) domain 1"/>
    <property type="match status" value="1"/>
</dbReference>
<feature type="repeat" description="WD" evidence="9">
    <location>
        <begin position="625"/>
        <end position="666"/>
    </location>
</feature>
<dbReference type="GO" id="GO:0003743">
    <property type="term" value="F:translation initiation factor activity"/>
    <property type="evidence" value="ECO:0007669"/>
    <property type="project" value="UniProtKB-KW"/>
</dbReference>
<dbReference type="InterPro" id="IPR019775">
    <property type="entry name" value="WD40_repeat_CS"/>
</dbReference>
<feature type="domain" description="Protein kinase" evidence="12">
    <location>
        <begin position="5"/>
        <end position="259"/>
    </location>
</feature>
<keyword evidence="13" id="KW-0396">Initiation factor</keyword>
<evidence type="ECO:0000256" key="7">
    <source>
        <dbReference type="ARBA" id="ARBA00022777"/>
    </source>
</evidence>
<feature type="region of interest" description="Disordered" evidence="11">
    <location>
        <begin position="266"/>
        <end position="330"/>
    </location>
</feature>
<feature type="binding site" evidence="10">
    <location>
        <position position="34"/>
    </location>
    <ligand>
        <name>ATP</name>
        <dbReference type="ChEBI" id="CHEBI:30616"/>
    </ligand>
</feature>
<evidence type="ECO:0000256" key="2">
    <source>
        <dbReference type="ARBA" id="ARBA00022527"/>
    </source>
</evidence>
<keyword evidence="2" id="KW-0723">Serine/threonine-protein kinase</keyword>
<dbReference type="PANTHER" id="PTHR43289">
    <property type="entry name" value="MITOGEN-ACTIVATED PROTEIN KINASE KINASE KINASE 20-RELATED"/>
    <property type="match status" value="1"/>
</dbReference>
<keyword evidence="6 10" id="KW-0547">Nucleotide-binding</keyword>
<dbReference type="Gene3D" id="3.30.200.20">
    <property type="entry name" value="Phosphorylase Kinase, domain 1"/>
    <property type="match status" value="1"/>
</dbReference>
<name>A0A1H6A2T8_9ACTN</name>
<keyword evidence="7" id="KW-0418">Kinase</keyword>
<sequence>MAGRYRLVELVGRGGMGRVWRGRDEALERDVAVKEILPPQGTSAAEQDVLVQRFRREARIAANLRHPGIVGVHDIVDHDGAPMIVMEYVAGRSLRAVLDERGPLPVPEAARIGAAVLDALVHAHAAGIVHRDVKPDNILLTAERTALTDFGVARLAEGGTTLTVSGSLIGTPLYMSPEQLEGKEVTAASDLWSLGATLYTAVEGRVPFTGETLTNLCVAILLQPPRPVERAAESAPLLEALLEKVPAERPDAEWVARFLDRLAGPAGPAGPAARTEPTLAFGDKGPGRGGPVHDGATRYGPGGEDRVTGDPRPGGEGAGPPHPADTTGRAPSRRALITAGVGAVVAAGVGIPLAVRNFGGGKGGGGSPSGGGAGTVRTKARTKATLTLRSTLDDGTAKGLFGIAFSPDGTTLAAAQGIGDVTVWDTRSGKRSGTLGTTRHSTAPGTESVNSVAFAANGKRLASGNGDGTVELWDMASRTEAGAVDAHTDDRVWTGFLNVVALSPDGKLMATSYDSAVFSLWDLTSYQRIGTFGQGDWWNQAMAFSPDGRTLVVGSGDGQSTATSDHGTVDLWDVRSRSKVRSLATTNCNLNSVAFSPDGRTLAVATGKGTVQLWDAVTHAAGEMLINKGSTASAVAFSPDGTLLATGNFDGTITLWSTATRRILATADTGAVGNSYRYGPPGASVAFSSDGRTLAGGGAHLTLWTLT</sequence>
<dbReference type="Gene3D" id="2.130.10.10">
    <property type="entry name" value="YVTN repeat-like/Quinoprotein amine dehydrogenase"/>
    <property type="match status" value="3"/>
</dbReference>
<dbReference type="EMBL" id="FNVU01000005">
    <property type="protein sequence ID" value="SEG42277.1"/>
    <property type="molecule type" value="Genomic_DNA"/>
</dbReference>
<dbReference type="SMART" id="SM00220">
    <property type="entry name" value="S_TKc"/>
    <property type="match status" value="1"/>
</dbReference>
<dbReference type="InterPro" id="IPR008271">
    <property type="entry name" value="Ser/Thr_kinase_AS"/>
</dbReference>